<keyword evidence="1" id="KW-0472">Membrane</keyword>
<feature type="transmembrane region" description="Helical" evidence="1">
    <location>
        <begin position="6"/>
        <end position="24"/>
    </location>
</feature>
<name>A0A1N6E305_9BACT</name>
<reference evidence="2 3" key="1">
    <citation type="submission" date="2016-11" db="EMBL/GenBank/DDBJ databases">
        <authorList>
            <person name="Jaros S."/>
            <person name="Januszkiewicz K."/>
            <person name="Wedrychowicz H."/>
        </authorList>
    </citation>
    <scope>NUCLEOTIDE SEQUENCE [LARGE SCALE GENOMIC DNA]</scope>
    <source>
        <strain evidence="2 3">DSM 24787</strain>
    </source>
</reference>
<dbReference type="Proteomes" id="UP000185003">
    <property type="component" value="Unassembled WGS sequence"/>
</dbReference>
<organism evidence="2 3">
    <name type="scientific">Chitinophaga niabensis</name>
    <dbReference type="NCBI Taxonomy" id="536979"/>
    <lineage>
        <taxon>Bacteria</taxon>
        <taxon>Pseudomonadati</taxon>
        <taxon>Bacteroidota</taxon>
        <taxon>Chitinophagia</taxon>
        <taxon>Chitinophagales</taxon>
        <taxon>Chitinophagaceae</taxon>
        <taxon>Chitinophaga</taxon>
    </lineage>
</organism>
<gene>
    <name evidence="2" type="ORF">SAMN04488055_1265</name>
</gene>
<protein>
    <submittedName>
        <fullName evidence="2">Uncharacterized protein</fullName>
    </submittedName>
</protein>
<dbReference type="AlphaFoldDB" id="A0A1N6E305"/>
<keyword evidence="3" id="KW-1185">Reference proteome</keyword>
<evidence type="ECO:0000313" key="2">
    <source>
        <dbReference type="EMBL" id="SIN77396.1"/>
    </source>
</evidence>
<keyword evidence="1" id="KW-0812">Transmembrane</keyword>
<proteinExistence type="predicted"/>
<keyword evidence="1" id="KW-1133">Transmembrane helix</keyword>
<dbReference type="RefSeq" id="WP_074238419.1">
    <property type="nucleotide sequence ID" value="NZ_FSRA01000001.1"/>
</dbReference>
<dbReference type="STRING" id="536979.SAMN04488055_1265"/>
<sequence>MKILWLLGMLIGLLIATLVMYIVVSSWNKDGNAAIEYRRDNIGDQSSGLRDRSITLDAGNYSARGLFDSIEKRGSMYFSYRHADIPDSFRIIRKMENISIQHTLELISLRMRKYAGYIWMIWCDFKNKRLFRLF</sequence>
<evidence type="ECO:0000313" key="3">
    <source>
        <dbReference type="Proteomes" id="UP000185003"/>
    </source>
</evidence>
<dbReference type="EMBL" id="FSRA01000001">
    <property type="protein sequence ID" value="SIN77396.1"/>
    <property type="molecule type" value="Genomic_DNA"/>
</dbReference>
<accession>A0A1N6E305</accession>
<evidence type="ECO:0000256" key="1">
    <source>
        <dbReference type="SAM" id="Phobius"/>
    </source>
</evidence>